<evidence type="ECO:0000313" key="3">
    <source>
        <dbReference type="Proteomes" id="UP000023152"/>
    </source>
</evidence>
<keyword evidence="1" id="KW-0812">Transmembrane</keyword>
<dbReference type="AlphaFoldDB" id="X6MCN5"/>
<keyword evidence="1" id="KW-0472">Membrane</keyword>
<protein>
    <submittedName>
        <fullName evidence="2">Uncharacterized protein</fullName>
    </submittedName>
</protein>
<keyword evidence="1" id="KW-1133">Transmembrane helix</keyword>
<evidence type="ECO:0000313" key="2">
    <source>
        <dbReference type="EMBL" id="ETO11644.1"/>
    </source>
</evidence>
<sequence>MFYKCNRITILDTHETNKPINKSNEKDIQVTNENFFVNVPEAIIAGGRSAFAQYGAQYNSVDLFVIEIDGDFAELLTGSVIPPLFKPNDFCGMVWPHSQIPCFLLLSLLFVYVLVKVQNMVCYS</sequence>
<comment type="caution">
    <text evidence="2">The sequence shown here is derived from an EMBL/GenBank/DDBJ whole genome shotgun (WGS) entry which is preliminary data.</text>
</comment>
<evidence type="ECO:0000256" key="1">
    <source>
        <dbReference type="SAM" id="Phobius"/>
    </source>
</evidence>
<reference evidence="2 3" key="1">
    <citation type="journal article" date="2013" name="Curr. Biol.">
        <title>The Genome of the Foraminiferan Reticulomyxa filosa.</title>
        <authorList>
            <person name="Glockner G."/>
            <person name="Hulsmann N."/>
            <person name="Schleicher M."/>
            <person name="Noegel A.A."/>
            <person name="Eichinger L."/>
            <person name="Gallinger C."/>
            <person name="Pawlowski J."/>
            <person name="Sierra R."/>
            <person name="Euteneuer U."/>
            <person name="Pillet L."/>
            <person name="Moustafa A."/>
            <person name="Platzer M."/>
            <person name="Groth M."/>
            <person name="Szafranski K."/>
            <person name="Schliwa M."/>
        </authorList>
    </citation>
    <scope>NUCLEOTIDE SEQUENCE [LARGE SCALE GENOMIC DNA]</scope>
</reference>
<name>X6MCN5_RETFI</name>
<organism evidence="2 3">
    <name type="scientific">Reticulomyxa filosa</name>
    <dbReference type="NCBI Taxonomy" id="46433"/>
    <lineage>
        <taxon>Eukaryota</taxon>
        <taxon>Sar</taxon>
        <taxon>Rhizaria</taxon>
        <taxon>Retaria</taxon>
        <taxon>Foraminifera</taxon>
        <taxon>Monothalamids</taxon>
        <taxon>Reticulomyxidae</taxon>
        <taxon>Reticulomyxa</taxon>
    </lineage>
</organism>
<proteinExistence type="predicted"/>
<gene>
    <name evidence="2" type="ORF">RFI_25732</name>
</gene>
<feature type="transmembrane region" description="Helical" evidence="1">
    <location>
        <begin position="94"/>
        <end position="115"/>
    </location>
</feature>
<keyword evidence="3" id="KW-1185">Reference proteome</keyword>
<dbReference type="Proteomes" id="UP000023152">
    <property type="component" value="Unassembled WGS sequence"/>
</dbReference>
<dbReference type="EMBL" id="ASPP01022224">
    <property type="protein sequence ID" value="ETO11644.1"/>
    <property type="molecule type" value="Genomic_DNA"/>
</dbReference>
<accession>X6MCN5</accession>